<sequence>MMFVAVVILFASVLYLLRGVNQCQRSCPAVIGTTSNSSVSAVLQNNDEIKSTSKIHEKISTVFKKSKTTKPKNKPSFTVQHLEEGQKTSTHNISTTLSVPSCDEQVLREIGLSSCSKENVIRTASKNIIVGRFK</sequence>
<evidence type="ECO:0000313" key="3">
    <source>
        <dbReference type="Proteomes" id="UP000691718"/>
    </source>
</evidence>
<keyword evidence="1" id="KW-0732">Signal</keyword>
<keyword evidence="3" id="KW-1185">Reference proteome</keyword>
<evidence type="ECO:0000256" key="1">
    <source>
        <dbReference type="SAM" id="SignalP"/>
    </source>
</evidence>
<protein>
    <submittedName>
        <fullName evidence="2">(apollo) hypothetical protein</fullName>
    </submittedName>
</protein>
<dbReference type="OrthoDB" id="6920305at2759"/>
<name>A0A8S3Y084_PARAO</name>
<accession>A0A8S3Y084</accession>
<proteinExistence type="predicted"/>
<reference evidence="2" key="1">
    <citation type="submission" date="2021-04" db="EMBL/GenBank/DDBJ databases">
        <authorList>
            <person name="Tunstrom K."/>
        </authorList>
    </citation>
    <scope>NUCLEOTIDE SEQUENCE</scope>
</reference>
<gene>
    <name evidence="2" type="ORF">PAPOLLO_LOCUS24637</name>
</gene>
<comment type="caution">
    <text evidence="2">The sequence shown here is derived from an EMBL/GenBank/DDBJ whole genome shotgun (WGS) entry which is preliminary data.</text>
</comment>
<evidence type="ECO:0000313" key="2">
    <source>
        <dbReference type="EMBL" id="CAG5049942.1"/>
    </source>
</evidence>
<organism evidence="2 3">
    <name type="scientific">Parnassius apollo</name>
    <name type="common">Apollo butterfly</name>
    <name type="synonym">Papilio apollo</name>
    <dbReference type="NCBI Taxonomy" id="110799"/>
    <lineage>
        <taxon>Eukaryota</taxon>
        <taxon>Metazoa</taxon>
        <taxon>Ecdysozoa</taxon>
        <taxon>Arthropoda</taxon>
        <taxon>Hexapoda</taxon>
        <taxon>Insecta</taxon>
        <taxon>Pterygota</taxon>
        <taxon>Neoptera</taxon>
        <taxon>Endopterygota</taxon>
        <taxon>Lepidoptera</taxon>
        <taxon>Glossata</taxon>
        <taxon>Ditrysia</taxon>
        <taxon>Papilionoidea</taxon>
        <taxon>Papilionidae</taxon>
        <taxon>Parnassiinae</taxon>
        <taxon>Parnassini</taxon>
        <taxon>Parnassius</taxon>
        <taxon>Parnassius</taxon>
    </lineage>
</organism>
<dbReference type="Proteomes" id="UP000691718">
    <property type="component" value="Unassembled WGS sequence"/>
</dbReference>
<dbReference type="EMBL" id="CAJQZP010001486">
    <property type="protein sequence ID" value="CAG5049942.1"/>
    <property type="molecule type" value="Genomic_DNA"/>
</dbReference>
<feature type="chain" id="PRO_5035925609" evidence="1">
    <location>
        <begin position="20"/>
        <end position="134"/>
    </location>
</feature>
<dbReference type="AlphaFoldDB" id="A0A8S3Y084"/>
<feature type="signal peptide" evidence="1">
    <location>
        <begin position="1"/>
        <end position="19"/>
    </location>
</feature>